<evidence type="ECO:0000256" key="1">
    <source>
        <dbReference type="SAM" id="MobiDB-lite"/>
    </source>
</evidence>
<evidence type="ECO:0000313" key="2">
    <source>
        <dbReference type="EMBL" id="OMO57571.1"/>
    </source>
</evidence>
<dbReference type="Proteomes" id="UP000187203">
    <property type="component" value="Unassembled WGS sequence"/>
</dbReference>
<dbReference type="InterPro" id="IPR012340">
    <property type="entry name" value="NA-bd_OB-fold"/>
</dbReference>
<dbReference type="AlphaFoldDB" id="A0A1R3GHM6"/>
<accession>A0A1R3GHM6</accession>
<protein>
    <submittedName>
        <fullName evidence="2">Nucleic acid-binding protein</fullName>
    </submittedName>
</protein>
<dbReference type="Gene3D" id="2.40.50.140">
    <property type="entry name" value="Nucleic acid-binding proteins"/>
    <property type="match status" value="2"/>
</dbReference>
<name>A0A1R3GHM6_9ROSI</name>
<dbReference type="OrthoDB" id="1931061at2759"/>
<dbReference type="PANTHER" id="PTHR47165:SF4">
    <property type="entry name" value="OS03G0429900 PROTEIN"/>
    <property type="match status" value="1"/>
</dbReference>
<dbReference type="PANTHER" id="PTHR47165">
    <property type="entry name" value="OS03G0429900 PROTEIN"/>
    <property type="match status" value="1"/>
</dbReference>
<keyword evidence="3" id="KW-1185">Reference proteome</keyword>
<gene>
    <name evidence="2" type="ORF">COLO4_35275</name>
</gene>
<organism evidence="2 3">
    <name type="scientific">Corchorus olitorius</name>
    <dbReference type="NCBI Taxonomy" id="93759"/>
    <lineage>
        <taxon>Eukaryota</taxon>
        <taxon>Viridiplantae</taxon>
        <taxon>Streptophyta</taxon>
        <taxon>Embryophyta</taxon>
        <taxon>Tracheophyta</taxon>
        <taxon>Spermatophyta</taxon>
        <taxon>Magnoliopsida</taxon>
        <taxon>eudicotyledons</taxon>
        <taxon>Gunneridae</taxon>
        <taxon>Pentapetalae</taxon>
        <taxon>rosids</taxon>
        <taxon>malvids</taxon>
        <taxon>Malvales</taxon>
        <taxon>Malvaceae</taxon>
        <taxon>Grewioideae</taxon>
        <taxon>Apeibeae</taxon>
        <taxon>Corchorus</taxon>
    </lineage>
</organism>
<dbReference type="EMBL" id="AWUE01022523">
    <property type="protein sequence ID" value="OMO57571.1"/>
    <property type="molecule type" value="Genomic_DNA"/>
</dbReference>
<sequence>MAPSSSHKEPVDLIPAYLSDLYPGITAYITARVTRFWDTIPPNGTVSISYDLLLADDKVRSMDFEEINEGIEKLPHYFFRLASFEEVGKRKDREAILTDVAGMLLSITEVGKIKVQSGHLVDHREVRLRLLRLIVEELMGHQTKPVLVVAATIVKDSSGHKYLSSSSTTKIYVNPDIEETNQIKERFAYDKTPVLLLGAGEGHGSQDLAAAEEAIIDRLIYFRPSDIQGKEFMVQGRVMDVDIRNGWFYESCPKCSLKMDKTGDVFECSEHGIEPLKFVRHSKNCPHSFCTRYMAMPMYQSPKDPIPPMPTQEPAKPTENITSDKSPAHPIPKQDVINLTTKRSGQHLDDESHPDSSPGSPYISELLFNERSVQKPTGRSVNNSAGKEFGSKKLKQWSVYPPLSSLYYV</sequence>
<feature type="region of interest" description="Disordered" evidence="1">
    <location>
        <begin position="302"/>
        <end position="393"/>
    </location>
</feature>
<proteinExistence type="predicted"/>
<comment type="caution">
    <text evidence="2">The sequence shown here is derived from an EMBL/GenBank/DDBJ whole genome shotgun (WGS) entry which is preliminary data.</text>
</comment>
<dbReference type="SUPFAM" id="SSF50249">
    <property type="entry name" value="Nucleic acid-binding proteins"/>
    <property type="match status" value="1"/>
</dbReference>
<reference evidence="3" key="1">
    <citation type="submission" date="2013-09" db="EMBL/GenBank/DDBJ databases">
        <title>Corchorus olitorius genome sequencing.</title>
        <authorList>
            <person name="Alam M."/>
            <person name="Haque M.S."/>
            <person name="Islam M.S."/>
            <person name="Emdad E.M."/>
            <person name="Islam M.M."/>
            <person name="Ahmed B."/>
            <person name="Halim A."/>
            <person name="Hossen Q.M.M."/>
            <person name="Hossain M.Z."/>
            <person name="Ahmed R."/>
            <person name="Khan M.M."/>
            <person name="Islam R."/>
            <person name="Rashid M.M."/>
            <person name="Khan S.A."/>
            <person name="Rahman M.S."/>
            <person name="Alam M."/>
            <person name="Yahiya A.S."/>
            <person name="Khan M.S."/>
            <person name="Azam M.S."/>
            <person name="Haque T."/>
            <person name="Lashkar M.Z.H."/>
            <person name="Akhand A.I."/>
            <person name="Morshed G."/>
            <person name="Roy S."/>
            <person name="Uddin K.S."/>
            <person name="Rabeya T."/>
            <person name="Hossain A.S."/>
            <person name="Chowdhury A."/>
            <person name="Snigdha A.R."/>
            <person name="Mortoza M.S."/>
            <person name="Matin S.A."/>
            <person name="Hoque S.M.E."/>
            <person name="Islam M.K."/>
            <person name="Roy D.K."/>
            <person name="Haider R."/>
            <person name="Moosa M.M."/>
            <person name="Elias S.M."/>
            <person name="Hasan A.M."/>
            <person name="Jahan S."/>
            <person name="Shafiuddin M."/>
            <person name="Mahmood N."/>
            <person name="Shommy N.S."/>
        </authorList>
    </citation>
    <scope>NUCLEOTIDE SEQUENCE [LARGE SCALE GENOMIC DNA]</scope>
    <source>
        <strain evidence="3">cv. O-4</strain>
    </source>
</reference>
<feature type="compositionally biased region" description="Polar residues" evidence="1">
    <location>
        <begin position="374"/>
        <end position="385"/>
    </location>
</feature>
<evidence type="ECO:0000313" key="3">
    <source>
        <dbReference type="Proteomes" id="UP000187203"/>
    </source>
</evidence>